<dbReference type="PANTHER" id="PTHR34818:SF1">
    <property type="entry name" value="PROTEIN BLI-3"/>
    <property type="match status" value="1"/>
</dbReference>
<organism evidence="2 3">
    <name type="scientific">Salinimicrobium flavum</name>
    <dbReference type="NCBI Taxonomy" id="1737065"/>
    <lineage>
        <taxon>Bacteria</taxon>
        <taxon>Pseudomonadati</taxon>
        <taxon>Bacteroidota</taxon>
        <taxon>Flavobacteriia</taxon>
        <taxon>Flavobacteriales</taxon>
        <taxon>Flavobacteriaceae</taxon>
        <taxon>Salinimicrobium</taxon>
    </lineage>
</organism>
<dbReference type="PANTHER" id="PTHR34818">
    <property type="entry name" value="PROTEIN BLI-3"/>
    <property type="match status" value="1"/>
</dbReference>
<gene>
    <name evidence="2" type="ORF">ACFSTG_00675</name>
</gene>
<dbReference type="Gene3D" id="2.30.110.10">
    <property type="entry name" value="Electron Transport, Fmn-binding Protein, Chain A"/>
    <property type="match status" value="1"/>
</dbReference>
<evidence type="ECO:0000313" key="2">
    <source>
        <dbReference type="EMBL" id="MFD2516397.1"/>
    </source>
</evidence>
<dbReference type="Proteomes" id="UP001597468">
    <property type="component" value="Unassembled WGS sequence"/>
</dbReference>
<sequence>MSTEKMNKEESREKLKDLVDDIKVAMMVTGFNKKPINAIPMTTKQVDKDGNIWFLSLRTSEHNQELLKNKDVQLLYSDPKGMEYLSVFGEAEITTDRVTIEDLYSSIDDNWFEGGKTDPNITAIKVRPEEAYYWDTKSNKYITLLKLGVGAISGNKQDIGEKGRLNI</sequence>
<evidence type="ECO:0000259" key="1">
    <source>
        <dbReference type="Pfam" id="PF16242"/>
    </source>
</evidence>
<protein>
    <submittedName>
        <fullName evidence="2">Pyridoxamine 5'-phosphate oxidase family protein</fullName>
    </submittedName>
</protein>
<evidence type="ECO:0000313" key="3">
    <source>
        <dbReference type="Proteomes" id="UP001597468"/>
    </source>
</evidence>
<reference evidence="3" key="1">
    <citation type="journal article" date="2019" name="Int. J. Syst. Evol. Microbiol.">
        <title>The Global Catalogue of Microorganisms (GCM) 10K type strain sequencing project: providing services to taxonomists for standard genome sequencing and annotation.</title>
        <authorList>
            <consortium name="The Broad Institute Genomics Platform"/>
            <consortium name="The Broad Institute Genome Sequencing Center for Infectious Disease"/>
            <person name="Wu L."/>
            <person name="Ma J."/>
        </authorList>
    </citation>
    <scope>NUCLEOTIDE SEQUENCE [LARGE SCALE GENOMIC DNA]</scope>
    <source>
        <strain evidence="3">KCTC 42585</strain>
    </source>
</reference>
<dbReference type="RefSeq" id="WP_380747457.1">
    <property type="nucleotide sequence ID" value="NZ_JBHULT010000005.1"/>
</dbReference>
<feature type="domain" description="General stress protein FMN-binding split barrel" evidence="1">
    <location>
        <begin position="11"/>
        <end position="158"/>
    </location>
</feature>
<dbReference type="Pfam" id="PF16242">
    <property type="entry name" value="Pyrid_ox_like"/>
    <property type="match status" value="1"/>
</dbReference>
<accession>A0ABW5IRU6</accession>
<dbReference type="InterPro" id="IPR038725">
    <property type="entry name" value="YdaG_split_barrel_FMN-bd"/>
</dbReference>
<keyword evidence="3" id="KW-1185">Reference proteome</keyword>
<dbReference type="InterPro" id="IPR012349">
    <property type="entry name" value="Split_barrel_FMN-bd"/>
</dbReference>
<comment type="caution">
    <text evidence="2">The sequence shown here is derived from an EMBL/GenBank/DDBJ whole genome shotgun (WGS) entry which is preliminary data.</text>
</comment>
<dbReference type="EMBL" id="JBHULT010000005">
    <property type="protein sequence ID" value="MFD2516397.1"/>
    <property type="molecule type" value="Genomic_DNA"/>
</dbReference>
<proteinExistence type="predicted"/>
<dbReference type="InterPro" id="IPR052917">
    <property type="entry name" value="Stress-Dev_Protein"/>
</dbReference>
<name>A0ABW5IRU6_9FLAO</name>
<dbReference type="SUPFAM" id="SSF50475">
    <property type="entry name" value="FMN-binding split barrel"/>
    <property type="match status" value="1"/>
</dbReference>